<dbReference type="Proteomes" id="UP000241655">
    <property type="component" value="Segment"/>
</dbReference>
<dbReference type="EMBL" id="MG920059">
    <property type="protein sequence ID" value="AVJ49094.1"/>
    <property type="molecule type" value="Genomic_DNA"/>
</dbReference>
<name>A0A2P1CD19_9CAUD</name>
<evidence type="ECO:0000313" key="1">
    <source>
        <dbReference type="EMBL" id="AVJ49094.1"/>
    </source>
</evidence>
<reference evidence="1 2" key="1">
    <citation type="submission" date="2018-02" db="EMBL/GenBank/DDBJ databases">
        <authorList>
            <person name="Ng W.L."/>
            <person name="Stoner T.H."/>
            <person name="Russell D.A."/>
            <person name="Garlena R.A."/>
            <person name="Stoner T.H."/>
            <person name="Pope W.H."/>
            <person name="Jacobs-Sera D."/>
            <person name="Hatfull G.F."/>
        </authorList>
    </citation>
    <scope>NUCLEOTIDE SEQUENCE [LARGE SCALE GENOMIC DNA]</scope>
</reference>
<organism evidence="1 2">
    <name type="scientific">Mycobacterium phage Baloo</name>
    <dbReference type="NCBI Taxonomy" id="2099645"/>
    <lineage>
        <taxon>Viruses</taxon>
        <taxon>Duplodnaviria</taxon>
        <taxon>Heunggongvirae</taxon>
        <taxon>Uroviricota</taxon>
        <taxon>Caudoviricetes</taxon>
        <taxon>Bclasvirinae</taxon>
        <taxon>Pipefishvirus</taxon>
        <taxon>Pipefishvirus athena</taxon>
    </lineage>
</organism>
<proteinExistence type="predicted"/>
<gene>
    <name evidence="1" type="primary">89</name>
    <name evidence="1" type="ORF">PBI_BALOO_89</name>
</gene>
<protein>
    <submittedName>
        <fullName evidence="1">Uncharacterized protein</fullName>
    </submittedName>
</protein>
<evidence type="ECO:0000313" key="2">
    <source>
        <dbReference type="Proteomes" id="UP000241655"/>
    </source>
</evidence>
<sequence>MLGMPDTRQVVKLAERAIDALERIATALEAQGQGELCGRSATVCDTHGGAL</sequence>
<accession>A0A2P1CD19</accession>